<dbReference type="EMBL" id="CP041405">
    <property type="protein sequence ID" value="QDM45168.1"/>
    <property type="molecule type" value="Genomic_DNA"/>
</dbReference>
<dbReference type="GO" id="GO:0030313">
    <property type="term" value="C:cell envelope"/>
    <property type="evidence" value="ECO:0007669"/>
    <property type="project" value="UniProtKB-SubCell"/>
</dbReference>
<dbReference type="InterPro" id="IPR012480">
    <property type="entry name" value="Hepar_II_III_C"/>
</dbReference>
<dbReference type="GO" id="GO:0016829">
    <property type="term" value="F:lyase activity"/>
    <property type="evidence" value="ECO:0007669"/>
    <property type="project" value="InterPro"/>
</dbReference>
<name>A0AAP9DWE7_PANTH</name>
<gene>
    <name evidence="4" type="ORF">FLT43_18080</name>
    <name evidence="3" type="ORF">M5W83_06760</name>
</gene>
<dbReference type="GeneID" id="76997872"/>
<comment type="subcellular location">
    <subcellularLocation>
        <location evidence="1">Cell envelope</location>
    </subcellularLocation>
</comment>
<dbReference type="Gene3D" id="2.70.98.70">
    <property type="match status" value="1"/>
</dbReference>
<dbReference type="Gene3D" id="1.50.10.100">
    <property type="entry name" value="Chondroitin AC/alginate lyase"/>
    <property type="match status" value="1"/>
</dbReference>
<accession>A0AAP9DWE7</accession>
<dbReference type="RefSeq" id="WP_087440247.1">
    <property type="nucleotide sequence ID" value="NZ_CABMNB010000004.1"/>
</dbReference>
<dbReference type="AlphaFoldDB" id="A0AAP9DWE7"/>
<feature type="domain" description="Heparinase II/III-like C-terminal" evidence="2">
    <location>
        <begin position="406"/>
        <end position="528"/>
    </location>
</feature>
<evidence type="ECO:0000259" key="2">
    <source>
        <dbReference type="Pfam" id="PF07940"/>
    </source>
</evidence>
<dbReference type="SUPFAM" id="SSF48230">
    <property type="entry name" value="Chondroitin AC/alginate lyase"/>
    <property type="match status" value="1"/>
</dbReference>
<evidence type="ECO:0000313" key="6">
    <source>
        <dbReference type="Proteomes" id="UP001209276"/>
    </source>
</evidence>
<evidence type="ECO:0000313" key="4">
    <source>
        <dbReference type="EMBL" id="QDM45168.1"/>
    </source>
</evidence>
<evidence type="ECO:0000313" key="3">
    <source>
        <dbReference type="EMBL" id="MCY9606855.1"/>
    </source>
</evidence>
<dbReference type="InterPro" id="IPR008929">
    <property type="entry name" value="Chondroitin_lyas"/>
</dbReference>
<dbReference type="Proteomes" id="UP001209276">
    <property type="component" value="Unassembled WGS sequence"/>
</dbReference>
<sequence>MLTDKYRPDVIRSALAPIPVYEPVPAAARRDAWVALDDGVRSFWIREAEACLGMEWPALPATLYMDYVRTGNRTRYQEPYFARRKALARLVLAECMEYEGRFLDDIVNGIWAMCEESTWCWPAHLNGVSRVKSKSLPDIDRPVIDLGAGETAAMLAWSYYVLRDALDDHCPPLGKRLRRELQTRILDSYEREDGYWWMSFQPDLLINNWNPWCNANCLSVLLLAEEKAERRAALVHKALRSLDRFIASYEEDGGCDEGPAYWVRAAASLYDALQLLHGATDGAIDVFHEPKIRNMAAYILHMHIGGDAYVNFADSAARITVPAGLIARFGQAVGDARLEAFGRHVYRRQGGHRYWEGEEIPSLQRMLFDLFALPDMEGPAAEPPALPLDRWMPGVEVMVARERGDGRGWFLAAKGGHNDESHNHNDIGSFIVYADQCPLWIDAGVGTYTAKTFSPERYSIWTMQSGYHNVPTVNGAEQAPGRTFRSGEVRHEAEDGLSRLTVDIAPAYPAASGICQWTRTFTLLREKPGGSGQGEGGSASRIIVEETVQLEAPSSDVALNWMCVYEPRFESGRIVLVDEAGAPKACMSYDETLWNTRVELIELEDERLCGAWGGTIYRVRLTAKRPIHEDSWRFVFDRQ</sequence>
<dbReference type="Pfam" id="PF07940">
    <property type="entry name" value="Hepar_II_III_C"/>
    <property type="match status" value="1"/>
</dbReference>
<keyword evidence="6" id="KW-1185">Reference proteome</keyword>
<reference evidence="3 6" key="2">
    <citation type="submission" date="2022-05" db="EMBL/GenBank/DDBJ databases">
        <title>Genome Sequencing of Bee-Associated Microbes.</title>
        <authorList>
            <person name="Dunlap C."/>
        </authorList>
    </citation>
    <scope>NUCLEOTIDE SEQUENCE [LARGE SCALE GENOMIC DNA]</scope>
    <source>
        <strain evidence="3 6">NRRL B-14613</strain>
    </source>
</reference>
<evidence type="ECO:0000256" key="1">
    <source>
        <dbReference type="ARBA" id="ARBA00004196"/>
    </source>
</evidence>
<dbReference type="Proteomes" id="UP000315377">
    <property type="component" value="Chromosome"/>
</dbReference>
<reference evidence="4 5" key="1">
    <citation type="submission" date="2019-07" db="EMBL/GenBank/DDBJ databases">
        <title>Paenibacillus thiaminolyticus NRRL B-4156.</title>
        <authorList>
            <person name="Hehnly C."/>
            <person name="Zhang L."/>
        </authorList>
    </citation>
    <scope>NUCLEOTIDE SEQUENCE [LARGE SCALE GENOMIC DNA]</scope>
    <source>
        <strain evidence="4 5">NRRL B-4156</strain>
    </source>
</reference>
<proteinExistence type="predicted"/>
<evidence type="ECO:0000313" key="5">
    <source>
        <dbReference type="Proteomes" id="UP000315377"/>
    </source>
</evidence>
<dbReference type="EMBL" id="JAMDMM010000015">
    <property type="protein sequence ID" value="MCY9606855.1"/>
    <property type="molecule type" value="Genomic_DNA"/>
</dbReference>
<protein>
    <submittedName>
        <fullName evidence="3 4">Heparinase</fullName>
    </submittedName>
</protein>
<organism evidence="4 5">
    <name type="scientific">Paenibacillus thiaminolyticus</name>
    <name type="common">Bacillus thiaminolyticus</name>
    <dbReference type="NCBI Taxonomy" id="49283"/>
    <lineage>
        <taxon>Bacteria</taxon>
        <taxon>Bacillati</taxon>
        <taxon>Bacillota</taxon>
        <taxon>Bacilli</taxon>
        <taxon>Bacillales</taxon>
        <taxon>Paenibacillaceae</taxon>
        <taxon>Paenibacillus</taxon>
    </lineage>
</organism>